<dbReference type="Gene3D" id="1.10.10.10">
    <property type="entry name" value="Winged helix-like DNA-binding domain superfamily/Winged helix DNA-binding domain"/>
    <property type="match status" value="1"/>
</dbReference>
<evidence type="ECO:0000256" key="13">
    <source>
        <dbReference type="ARBA" id="ARBA00023204"/>
    </source>
</evidence>
<sequence>MLHTASAIVSGSAPGLAASAPTPLQVLREVFGYQEFRPGQQQVVQQVISGCDGLVIMPTGGGKSLCYQIPALVRPGLAVIVSPLIALMKDQVDSLRANGVAAAALHSALSREEQFDLYSALAKGDLKLLYVSPERLLLPDFLERLADWRLSLVAIDEAHCISQWGHDFRPEYAQLGCLKQRFPQIPLVALTATADDATRQDILARLGLQQPFIHLASFDRPNIRYSLIDKYKPNEQLVSYLDRQPGQCGIVYCTSRSRTEEVARFLRARNIRAACYHAGLPAAERNSVQEAFLRDDIDIVVATVAFGMGIDKPNVRFVVHYDLPKNIESYYQETGRAGRDGLSAEALLLYDPADTERLRRMLDSGEQNNPDQLRIEQFKLNLMAAFAEAQTCRRQVLLNYFGEYQSEPCGNCDICLDPPRTYDGSEDARKALSCVYRVGQRFGIGYVIEVLRGAQNQRVREQGHDKLSTFGIGKDRSHEHWLSVFRQLIHMGLLTQNITRHLTLQLTEAARPVLRGEQALQLAVPRLEVISSRKGRSREREVGGDYDTALFRALRKLRKQIAEEDEVPPYVVFNDASLVEMARHQPCDEDELLEINGVGHRKLERYGEQFLDCIREHCRSGR</sequence>
<evidence type="ECO:0000256" key="4">
    <source>
        <dbReference type="ARBA" id="ARBA00022723"/>
    </source>
</evidence>
<dbReference type="Proteomes" id="UP001595692">
    <property type="component" value="Unassembled WGS sequence"/>
</dbReference>
<dbReference type="NCBIfam" id="TIGR01389">
    <property type="entry name" value="recQ"/>
    <property type="match status" value="1"/>
</dbReference>
<dbReference type="RefSeq" id="WP_377151919.1">
    <property type="nucleotide sequence ID" value="NZ_JBHSAF010000007.1"/>
</dbReference>
<evidence type="ECO:0000256" key="10">
    <source>
        <dbReference type="ARBA" id="ARBA00022840"/>
    </source>
</evidence>
<dbReference type="Pfam" id="PF00271">
    <property type="entry name" value="Helicase_C"/>
    <property type="match status" value="1"/>
</dbReference>
<dbReference type="InterPro" id="IPR011545">
    <property type="entry name" value="DEAD/DEAH_box_helicase_dom"/>
</dbReference>
<keyword evidence="11" id="KW-0238">DNA-binding</keyword>
<evidence type="ECO:0000256" key="7">
    <source>
        <dbReference type="ARBA" id="ARBA00022801"/>
    </source>
</evidence>
<dbReference type="Pfam" id="PF16124">
    <property type="entry name" value="RecQ_Zn_bind"/>
    <property type="match status" value="1"/>
</dbReference>
<keyword evidence="21" id="KW-1185">Reference proteome</keyword>
<gene>
    <name evidence="20" type="primary">recQ</name>
    <name evidence="20" type="ORF">ACFOSS_08695</name>
</gene>
<evidence type="ECO:0000256" key="1">
    <source>
        <dbReference type="ARBA" id="ARBA00001946"/>
    </source>
</evidence>
<dbReference type="GO" id="GO:0003678">
    <property type="term" value="F:DNA helicase activity"/>
    <property type="evidence" value="ECO:0007669"/>
    <property type="project" value="UniProtKB-EC"/>
</dbReference>
<dbReference type="InterPro" id="IPR027417">
    <property type="entry name" value="P-loop_NTPase"/>
</dbReference>
<keyword evidence="13" id="KW-0234">DNA repair</keyword>
<dbReference type="EMBL" id="JBHSAF010000007">
    <property type="protein sequence ID" value="MFC3913542.1"/>
    <property type="molecule type" value="Genomic_DNA"/>
</dbReference>
<name>A0ABV8CMW4_9GAMM</name>
<dbReference type="InterPro" id="IPR006293">
    <property type="entry name" value="DNA_helicase_ATP-dep_RecQ_bac"/>
</dbReference>
<feature type="domain" description="Helicase C-terminal" evidence="19">
    <location>
        <begin position="233"/>
        <end position="381"/>
    </location>
</feature>
<dbReference type="SMART" id="SM00490">
    <property type="entry name" value="HELICc"/>
    <property type="match status" value="1"/>
</dbReference>
<comment type="caution">
    <text evidence="20">The sequence shown here is derived from an EMBL/GenBank/DDBJ whole genome shotgun (WGS) entry which is preliminary data.</text>
</comment>
<dbReference type="InterPro" id="IPR001650">
    <property type="entry name" value="Helicase_C-like"/>
</dbReference>
<evidence type="ECO:0000256" key="9">
    <source>
        <dbReference type="ARBA" id="ARBA00022833"/>
    </source>
</evidence>
<keyword evidence="7 20" id="KW-0378">Hydrolase</keyword>
<evidence type="ECO:0000256" key="6">
    <source>
        <dbReference type="ARBA" id="ARBA00022763"/>
    </source>
</evidence>
<dbReference type="InterPro" id="IPR036388">
    <property type="entry name" value="WH-like_DNA-bd_sf"/>
</dbReference>
<keyword evidence="14" id="KW-0413">Isomerase</keyword>
<dbReference type="InterPro" id="IPR014001">
    <property type="entry name" value="Helicase_ATP-bd"/>
</dbReference>
<dbReference type="NCBIfam" id="TIGR00614">
    <property type="entry name" value="recQ_fam"/>
    <property type="match status" value="1"/>
</dbReference>
<evidence type="ECO:0000256" key="15">
    <source>
        <dbReference type="ARBA" id="ARBA00034617"/>
    </source>
</evidence>
<dbReference type="GO" id="GO:0016787">
    <property type="term" value="F:hydrolase activity"/>
    <property type="evidence" value="ECO:0007669"/>
    <property type="project" value="UniProtKB-KW"/>
</dbReference>
<dbReference type="Gene3D" id="3.40.50.300">
    <property type="entry name" value="P-loop containing nucleotide triphosphate hydrolases"/>
    <property type="match status" value="2"/>
</dbReference>
<comment type="cofactor">
    <cofactor evidence="1">
        <name>Mg(2+)</name>
        <dbReference type="ChEBI" id="CHEBI:18420"/>
    </cofactor>
</comment>
<dbReference type="SMART" id="SM00487">
    <property type="entry name" value="DEXDc"/>
    <property type="match status" value="1"/>
</dbReference>
<evidence type="ECO:0000256" key="3">
    <source>
        <dbReference type="ARBA" id="ARBA00005446"/>
    </source>
</evidence>
<reference evidence="21" key="1">
    <citation type="journal article" date="2019" name="Int. J. Syst. Evol. Microbiol.">
        <title>The Global Catalogue of Microorganisms (GCM) 10K type strain sequencing project: providing services to taxonomists for standard genome sequencing and annotation.</title>
        <authorList>
            <consortium name="The Broad Institute Genomics Platform"/>
            <consortium name="The Broad Institute Genome Sequencing Center for Infectious Disease"/>
            <person name="Wu L."/>
            <person name="Ma J."/>
        </authorList>
    </citation>
    <scope>NUCLEOTIDE SEQUENCE [LARGE SCALE GENOMIC DNA]</scope>
    <source>
        <strain evidence="21">CCUG 54939</strain>
    </source>
</reference>
<dbReference type="InterPro" id="IPR018982">
    <property type="entry name" value="RQC_domain"/>
</dbReference>
<dbReference type="PROSITE" id="PS51194">
    <property type="entry name" value="HELICASE_CTER"/>
    <property type="match status" value="1"/>
</dbReference>
<evidence type="ECO:0000256" key="16">
    <source>
        <dbReference type="NCBIfam" id="TIGR01389"/>
    </source>
</evidence>
<protein>
    <recommendedName>
        <fullName evidence="16">DNA helicase RecQ</fullName>
        <ecNumber evidence="16">5.6.2.4</ecNumber>
    </recommendedName>
</protein>
<dbReference type="InterPro" id="IPR044876">
    <property type="entry name" value="HRDC_dom_sf"/>
</dbReference>
<evidence type="ECO:0000259" key="17">
    <source>
        <dbReference type="PROSITE" id="PS50967"/>
    </source>
</evidence>
<dbReference type="InterPro" id="IPR010997">
    <property type="entry name" value="HRDC-like_sf"/>
</dbReference>
<dbReference type="Pfam" id="PF00570">
    <property type="entry name" value="HRDC"/>
    <property type="match status" value="1"/>
</dbReference>
<dbReference type="SUPFAM" id="SSF52540">
    <property type="entry name" value="P-loop containing nucleoside triphosphate hydrolases"/>
    <property type="match status" value="2"/>
</dbReference>
<dbReference type="InterPro" id="IPR032284">
    <property type="entry name" value="RecQ_Zn-bd"/>
</dbReference>
<feature type="domain" description="Helicase ATP-binding" evidence="18">
    <location>
        <begin position="44"/>
        <end position="212"/>
    </location>
</feature>
<dbReference type="PANTHER" id="PTHR13710:SF105">
    <property type="entry name" value="ATP-DEPENDENT DNA HELICASE Q1"/>
    <property type="match status" value="1"/>
</dbReference>
<evidence type="ECO:0000256" key="11">
    <source>
        <dbReference type="ARBA" id="ARBA00023125"/>
    </source>
</evidence>
<dbReference type="PROSITE" id="PS50967">
    <property type="entry name" value="HRDC"/>
    <property type="match status" value="1"/>
</dbReference>
<keyword evidence="4" id="KW-0479">Metal-binding</keyword>
<evidence type="ECO:0000256" key="2">
    <source>
        <dbReference type="ARBA" id="ARBA00001947"/>
    </source>
</evidence>
<dbReference type="EC" id="5.6.2.4" evidence="16"/>
<dbReference type="InterPro" id="IPR002121">
    <property type="entry name" value="HRDC_dom"/>
</dbReference>
<dbReference type="SUPFAM" id="SSF47819">
    <property type="entry name" value="HRDC-like"/>
    <property type="match status" value="1"/>
</dbReference>
<evidence type="ECO:0000256" key="8">
    <source>
        <dbReference type="ARBA" id="ARBA00022806"/>
    </source>
</evidence>
<comment type="cofactor">
    <cofactor evidence="2">
        <name>Zn(2+)</name>
        <dbReference type="ChEBI" id="CHEBI:29105"/>
    </cofactor>
</comment>
<evidence type="ECO:0000313" key="20">
    <source>
        <dbReference type="EMBL" id="MFC3913542.1"/>
    </source>
</evidence>
<proteinExistence type="inferred from homology"/>
<evidence type="ECO:0000259" key="19">
    <source>
        <dbReference type="PROSITE" id="PS51194"/>
    </source>
</evidence>
<comment type="similarity">
    <text evidence="3">Belongs to the helicase family. RecQ subfamily.</text>
</comment>
<keyword evidence="10" id="KW-0067">ATP-binding</keyword>
<dbReference type="Pfam" id="PF09382">
    <property type="entry name" value="RQC"/>
    <property type="match status" value="1"/>
</dbReference>
<organism evidence="20 21">
    <name type="scientific">Pseudaeromonas sharmana</name>
    <dbReference type="NCBI Taxonomy" id="328412"/>
    <lineage>
        <taxon>Bacteria</taxon>
        <taxon>Pseudomonadati</taxon>
        <taxon>Pseudomonadota</taxon>
        <taxon>Gammaproteobacteria</taxon>
        <taxon>Aeromonadales</taxon>
        <taxon>Aeromonadaceae</taxon>
        <taxon>Pseudaeromonas</taxon>
    </lineage>
</organism>
<evidence type="ECO:0000313" key="21">
    <source>
        <dbReference type="Proteomes" id="UP001595692"/>
    </source>
</evidence>
<keyword evidence="8 20" id="KW-0347">Helicase</keyword>
<dbReference type="CDD" id="cd18794">
    <property type="entry name" value="SF2_C_RecQ"/>
    <property type="match status" value="1"/>
</dbReference>
<evidence type="ECO:0000256" key="5">
    <source>
        <dbReference type="ARBA" id="ARBA00022741"/>
    </source>
</evidence>
<keyword evidence="5" id="KW-0547">Nucleotide-binding</keyword>
<dbReference type="SMART" id="SM00341">
    <property type="entry name" value="HRDC"/>
    <property type="match status" value="1"/>
</dbReference>
<dbReference type="CDD" id="cd17920">
    <property type="entry name" value="DEXHc_RecQ"/>
    <property type="match status" value="1"/>
</dbReference>
<dbReference type="PANTHER" id="PTHR13710">
    <property type="entry name" value="DNA HELICASE RECQ FAMILY MEMBER"/>
    <property type="match status" value="1"/>
</dbReference>
<evidence type="ECO:0000256" key="14">
    <source>
        <dbReference type="ARBA" id="ARBA00023235"/>
    </source>
</evidence>
<accession>A0ABV8CMW4</accession>
<keyword evidence="6" id="KW-0227">DNA damage</keyword>
<dbReference type="InterPro" id="IPR004589">
    <property type="entry name" value="DNA_helicase_ATP-dep_RecQ"/>
</dbReference>
<dbReference type="SMART" id="SM00956">
    <property type="entry name" value="RQC"/>
    <property type="match status" value="1"/>
</dbReference>
<feature type="domain" description="HRDC" evidence="17">
    <location>
        <begin position="544"/>
        <end position="622"/>
    </location>
</feature>
<dbReference type="NCBIfam" id="NF008279">
    <property type="entry name" value="PRK11057.1"/>
    <property type="match status" value="1"/>
</dbReference>
<dbReference type="Pfam" id="PF00270">
    <property type="entry name" value="DEAD"/>
    <property type="match status" value="1"/>
</dbReference>
<evidence type="ECO:0000256" key="12">
    <source>
        <dbReference type="ARBA" id="ARBA00023172"/>
    </source>
</evidence>
<keyword evidence="9" id="KW-0862">Zinc</keyword>
<dbReference type="PROSITE" id="PS51192">
    <property type="entry name" value="HELICASE_ATP_BIND_1"/>
    <property type="match status" value="1"/>
</dbReference>
<dbReference type="Gene3D" id="1.10.150.80">
    <property type="entry name" value="HRDC domain"/>
    <property type="match status" value="1"/>
</dbReference>
<keyword evidence="12" id="KW-0233">DNA recombination</keyword>
<comment type="catalytic activity">
    <reaction evidence="15">
        <text>Couples ATP hydrolysis with the unwinding of duplex DNA by translocating in the 3'-5' direction.</text>
        <dbReference type="EC" id="5.6.2.4"/>
    </reaction>
</comment>
<evidence type="ECO:0000259" key="18">
    <source>
        <dbReference type="PROSITE" id="PS51192"/>
    </source>
</evidence>